<sequence>MRFCIRMYAKMHNKSKIRFFLNIFNFSYQIQLLQQTSPNHKRDRQIFVFRAVIANNALAKELFQKTSIIDGFSSYKCCDVKQHAKSLIELIDFMLQEVHSSTKLVQVKIDLIFQIPILKDFYYKCRSPSSAIRISKKSRSSNGKHICEQFSVACKNQPTSHGNALSSAHQVQCFRYVTFPNKQIHADFKHWANSQVSNLYHFLSLIGRV</sequence>
<dbReference type="Proteomes" id="UP000271098">
    <property type="component" value="Unassembled WGS sequence"/>
</dbReference>
<name>A0A183CX38_9BILA</name>
<dbReference type="EMBL" id="UYRT01001124">
    <property type="protein sequence ID" value="VDK29242.1"/>
    <property type="molecule type" value="Genomic_DNA"/>
</dbReference>
<dbReference type="AlphaFoldDB" id="A0A183CX38"/>
<accession>A0A183CX38</accession>
<organism evidence="3">
    <name type="scientific">Gongylonema pulchrum</name>
    <dbReference type="NCBI Taxonomy" id="637853"/>
    <lineage>
        <taxon>Eukaryota</taxon>
        <taxon>Metazoa</taxon>
        <taxon>Ecdysozoa</taxon>
        <taxon>Nematoda</taxon>
        <taxon>Chromadorea</taxon>
        <taxon>Rhabditida</taxon>
        <taxon>Spirurina</taxon>
        <taxon>Spiruromorpha</taxon>
        <taxon>Spiruroidea</taxon>
        <taxon>Gongylonematidae</taxon>
        <taxon>Gongylonema</taxon>
    </lineage>
</organism>
<dbReference type="OrthoDB" id="5850868at2759"/>
<keyword evidence="2" id="KW-1185">Reference proteome</keyword>
<evidence type="ECO:0000313" key="3">
    <source>
        <dbReference type="WBParaSite" id="GPUH_0000102901-mRNA-1"/>
    </source>
</evidence>
<proteinExistence type="predicted"/>
<dbReference type="WBParaSite" id="GPUH_0000102901-mRNA-1">
    <property type="protein sequence ID" value="GPUH_0000102901-mRNA-1"/>
    <property type="gene ID" value="GPUH_0000102901"/>
</dbReference>
<evidence type="ECO:0000313" key="1">
    <source>
        <dbReference type="EMBL" id="VDK29242.1"/>
    </source>
</evidence>
<protein>
    <submittedName>
        <fullName evidence="1 3">Uncharacterized protein</fullName>
    </submittedName>
</protein>
<evidence type="ECO:0000313" key="2">
    <source>
        <dbReference type="Proteomes" id="UP000271098"/>
    </source>
</evidence>
<reference evidence="3" key="1">
    <citation type="submission" date="2016-06" db="UniProtKB">
        <authorList>
            <consortium name="WormBaseParasite"/>
        </authorList>
    </citation>
    <scope>IDENTIFICATION</scope>
</reference>
<gene>
    <name evidence="1" type="ORF">GPUH_LOCUS1029</name>
</gene>
<reference evidence="1 2" key="2">
    <citation type="submission" date="2018-11" db="EMBL/GenBank/DDBJ databases">
        <authorList>
            <consortium name="Pathogen Informatics"/>
        </authorList>
    </citation>
    <scope>NUCLEOTIDE SEQUENCE [LARGE SCALE GENOMIC DNA]</scope>
</reference>